<comment type="caution">
    <text evidence="2">The sequence shown here is derived from an EMBL/GenBank/DDBJ whole genome shotgun (WGS) entry which is preliminary data.</text>
</comment>
<evidence type="ECO:0000259" key="1">
    <source>
        <dbReference type="Pfam" id="PF01642"/>
    </source>
</evidence>
<name>A0A8J8G9E2_9FLAO</name>
<evidence type="ECO:0000313" key="3">
    <source>
        <dbReference type="Proteomes" id="UP000610746"/>
    </source>
</evidence>
<dbReference type="GO" id="GO:0031419">
    <property type="term" value="F:cobalamin binding"/>
    <property type="evidence" value="ECO:0007669"/>
    <property type="project" value="InterPro"/>
</dbReference>
<dbReference type="Pfam" id="PF01642">
    <property type="entry name" value="MM_CoA_mutase"/>
    <property type="match status" value="1"/>
</dbReference>
<dbReference type="EC" id="5.4.99.2" evidence="2"/>
<accession>A0A8J8G9E2</accession>
<dbReference type="PANTHER" id="PTHR48101">
    <property type="entry name" value="METHYLMALONYL-COA MUTASE, MITOCHONDRIAL-RELATED"/>
    <property type="match status" value="1"/>
</dbReference>
<dbReference type="Gene3D" id="3.20.20.240">
    <property type="entry name" value="Methylmalonyl-CoA mutase"/>
    <property type="match status" value="1"/>
</dbReference>
<dbReference type="InterPro" id="IPR016176">
    <property type="entry name" value="Cbl-dep_enz_cat"/>
</dbReference>
<protein>
    <submittedName>
        <fullName evidence="2">Methylmalonyl-CoA mutase</fullName>
        <ecNumber evidence="2">5.4.99.2</ecNumber>
    </submittedName>
</protein>
<reference evidence="2" key="1">
    <citation type="submission" date="2020-05" db="EMBL/GenBank/DDBJ databases">
        <title>Genomic Encyclopedia of Type Strains, Phase IV (KMG-V): Genome sequencing to study the core and pangenomes of soil and plant-associated prokaryotes.</title>
        <authorList>
            <person name="Whitman W."/>
        </authorList>
    </citation>
    <scope>NUCLEOTIDE SEQUENCE</scope>
    <source>
        <strain evidence="2">16F</strain>
    </source>
</reference>
<dbReference type="SUPFAM" id="SSF51703">
    <property type="entry name" value="Cobalamin (vitamin B12)-dependent enzymes"/>
    <property type="match status" value="1"/>
</dbReference>
<dbReference type="PANTHER" id="PTHR48101:SF1">
    <property type="entry name" value="METHYLMALONYL-COA MUTASE, LARGE SUBUNIT"/>
    <property type="match status" value="1"/>
</dbReference>
<proteinExistence type="predicted"/>
<keyword evidence="3" id="KW-1185">Reference proteome</keyword>
<gene>
    <name evidence="2" type="ORF">HNQ03_001001</name>
</gene>
<feature type="domain" description="Methylmalonyl-CoA mutase alpha/beta chain catalytic" evidence="1">
    <location>
        <begin position="138"/>
        <end position="369"/>
    </location>
</feature>
<dbReference type="AlphaFoldDB" id="A0A8J8G9E2"/>
<dbReference type="RefSeq" id="WP_173778551.1">
    <property type="nucleotide sequence ID" value="NZ_JABSNO010000005.1"/>
</dbReference>
<organism evidence="2 3">
    <name type="scientific">Frigoriflavimonas asaccharolytica</name>
    <dbReference type="NCBI Taxonomy" id="2735899"/>
    <lineage>
        <taxon>Bacteria</taxon>
        <taxon>Pseudomonadati</taxon>
        <taxon>Bacteroidota</taxon>
        <taxon>Flavobacteriia</taxon>
        <taxon>Flavobacteriales</taxon>
        <taxon>Weeksellaceae</taxon>
        <taxon>Frigoriflavimonas</taxon>
    </lineage>
</organism>
<dbReference type="GO" id="GO:0004494">
    <property type="term" value="F:methylmalonyl-CoA mutase activity"/>
    <property type="evidence" value="ECO:0007669"/>
    <property type="project" value="UniProtKB-EC"/>
</dbReference>
<sequence>MFQENTLLDWENLVKKQLKTEDIYSVLNAENLEGVEIHPFQDQIEYPMQNLPKVAESTYLVSKYHQNLEEDVLAFLLEENVEFLSDKSIFINNKDLAEHIKLEDDNKYYSLVDVFEIENGVLNVQLAKELLAKDFKRNICIDVSFTQNCGASIVQQLAIALSKCKELVENFGTGIFNKLIFKIAVGSNYLFEIAKIRALKLLFNQLSKEYNLNEIPFIFAETSIRNKTKSDAENNLIRSTLEISSAMIGGADAVFSNDFRIENNTDLSEEISFKQQIVLAYESIVNVFDDAANGSYFIEDCTQQFAEKSWKKFIQIEKEGGYSCYYQNLKVEILAHAKSEHLWVEEGKIKLVGFNIYPKKETIKSVEDLYQTENLKAVRWSEIYE</sequence>
<dbReference type="Proteomes" id="UP000610746">
    <property type="component" value="Unassembled WGS sequence"/>
</dbReference>
<dbReference type="EMBL" id="JABSNO010000005">
    <property type="protein sequence ID" value="NRS91934.1"/>
    <property type="molecule type" value="Genomic_DNA"/>
</dbReference>
<keyword evidence="2" id="KW-0413">Isomerase</keyword>
<dbReference type="InterPro" id="IPR006099">
    <property type="entry name" value="MeMalonylCoA_mutase_a/b_cat"/>
</dbReference>
<evidence type="ECO:0000313" key="2">
    <source>
        <dbReference type="EMBL" id="NRS91934.1"/>
    </source>
</evidence>